<dbReference type="EMBL" id="CP111021">
    <property type="protein sequence ID" value="WAR17427.1"/>
    <property type="molecule type" value="Genomic_DNA"/>
</dbReference>
<dbReference type="Proteomes" id="UP001164746">
    <property type="component" value="Chromosome 10"/>
</dbReference>
<reference evidence="2" key="1">
    <citation type="submission" date="2022-11" db="EMBL/GenBank/DDBJ databases">
        <title>Centuries of genome instability and evolution in soft-shell clam transmissible cancer (bioRxiv).</title>
        <authorList>
            <person name="Hart S.F.M."/>
            <person name="Yonemitsu M.A."/>
            <person name="Giersch R.M."/>
            <person name="Beal B.F."/>
            <person name="Arriagada G."/>
            <person name="Davis B.W."/>
            <person name="Ostrander E.A."/>
            <person name="Goff S.P."/>
            <person name="Metzger M.J."/>
        </authorList>
    </citation>
    <scope>NUCLEOTIDE SEQUENCE</scope>
    <source>
        <strain evidence="2">MELC-2E11</strain>
        <tissue evidence="2">Siphon/mantle</tissue>
    </source>
</reference>
<keyword evidence="3" id="KW-1185">Reference proteome</keyword>
<evidence type="ECO:0000313" key="2">
    <source>
        <dbReference type="EMBL" id="WAR17427.1"/>
    </source>
</evidence>
<feature type="domain" description="Tyrosine-protein phosphatase" evidence="1">
    <location>
        <begin position="1"/>
        <end position="59"/>
    </location>
</feature>
<dbReference type="InterPro" id="IPR029021">
    <property type="entry name" value="Prot-tyrosine_phosphatase-like"/>
</dbReference>
<dbReference type="PANTHER" id="PTHR19134">
    <property type="entry name" value="RECEPTOR-TYPE TYROSINE-PROTEIN PHOSPHATASE"/>
    <property type="match status" value="1"/>
</dbReference>
<sequence>MAKQLGDFGQFWRMVWQQKVEKIVMITNLVEGEKTNCEQYWPDREKKESIRRYRSCVQS</sequence>
<accession>A0ABY7F8T2</accession>
<dbReference type="SUPFAM" id="SSF52799">
    <property type="entry name" value="(Phosphotyrosine protein) phosphatases II"/>
    <property type="match status" value="1"/>
</dbReference>
<dbReference type="InterPro" id="IPR000242">
    <property type="entry name" value="PTP_cat"/>
</dbReference>
<dbReference type="InterPro" id="IPR050348">
    <property type="entry name" value="Protein-Tyr_Phosphatase"/>
</dbReference>
<evidence type="ECO:0000259" key="1">
    <source>
        <dbReference type="PROSITE" id="PS50055"/>
    </source>
</evidence>
<evidence type="ECO:0000313" key="3">
    <source>
        <dbReference type="Proteomes" id="UP001164746"/>
    </source>
</evidence>
<organism evidence="2 3">
    <name type="scientific">Mya arenaria</name>
    <name type="common">Soft-shell clam</name>
    <dbReference type="NCBI Taxonomy" id="6604"/>
    <lineage>
        <taxon>Eukaryota</taxon>
        <taxon>Metazoa</taxon>
        <taxon>Spiralia</taxon>
        <taxon>Lophotrochozoa</taxon>
        <taxon>Mollusca</taxon>
        <taxon>Bivalvia</taxon>
        <taxon>Autobranchia</taxon>
        <taxon>Heteroconchia</taxon>
        <taxon>Euheterodonta</taxon>
        <taxon>Imparidentia</taxon>
        <taxon>Neoheterodontei</taxon>
        <taxon>Myida</taxon>
        <taxon>Myoidea</taxon>
        <taxon>Myidae</taxon>
        <taxon>Mya</taxon>
    </lineage>
</organism>
<dbReference type="PANTHER" id="PTHR19134:SF449">
    <property type="entry name" value="TYROSINE-PROTEIN PHOSPHATASE 1"/>
    <property type="match status" value="1"/>
</dbReference>
<dbReference type="Pfam" id="PF00102">
    <property type="entry name" value="Y_phosphatase"/>
    <property type="match status" value="1"/>
</dbReference>
<dbReference type="PROSITE" id="PS50055">
    <property type="entry name" value="TYR_PHOSPHATASE_PTP"/>
    <property type="match status" value="1"/>
</dbReference>
<proteinExistence type="predicted"/>
<protein>
    <submittedName>
        <fullName evidence="2">PTPRJ-like protein</fullName>
    </submittedName>
</protein>
<gene>
    <name evidence="2" type="ORF">MAR_032021</name>
</gene>
<dbReference type="Gene3D" id="3.90.190.10">
    <property type="entry name" value="Protein tyrosine phosphatase superfamily"/>
    <property type="match status" value="1"/>
</dbReference>
<name>A0ABY7F8T2_MYAAR</name>